<reference evidence="1 2" key="1">
    <citation type="submission" date="2014-05" db="EMBL/GenBank/DDBJ databases">
        <title>Whole genome shotgun sequence of Rhizobium rhizogenes NBRC 13257.</title>
        <authorList>
            <person name="Katano-Makiyama Y."/>
            <person name="Hosoyama A."/>
            <person name="Hashimoto M."/>
            <person name="Hosoyama Y."/>
            <person name="Noguchi M."/>
            <person name="Tsuchikane K."/>
            <person name="Kimura A."/>
            <person name="Ohji S."/>
            <person name="Ichikawa N."/>
            <person name="Yamazoe A."/>
            <person name="Fujita N."/>
        </authorList>
    </citation>
    <scope>NUCLEOTIDE SEQUENCE [LARGE SCALE GENOMIC DNA]</scope>
    <source>
        <strain evidence="1 2">NBRC 13257</strain>
    </source>
</reference>
<dbReference type="PROSITE" id="PS00018">
    <property type="entry name" value="EF_HAND_1"/>
    <property type="match status" value="1"/>
</dbReference>
<name>A0AA87UBU9_RHIRH</name>
<accession>A0AA87UBU9</accession>
<protein>
    <submittedName>
        <fullName evidence="1">Uncharacterized protein</fullName>
    </submittedName>
</protein>
<dbReference type="Gene3D" id="3.40.630.10">
    <property type="entry name" value="Zn peptidases"/>
    <property type="match status" value="1"/>
</dbReference>
<sequence length="66" mass="7194">MEAARTVLGEDSFDSDHSQLMGSEDFAFMLEERPGNTALLDNGSTAGPHDPAYDFNHAAIPYEVAY</sequence>
<dbReference type="EMBL" id="BAYX01000012">
    <property type="protein sequence ID" value="GAJ95593.1"/>
    <property type="molecule type" value="Genomic_DNA"/>
</dbReference>
<proteinExistence type="predicted"/>
<comment type="caution">
    <text evidence="1">The sequence shown here is derived from an EMBL/GenBank/DDBJ whole genome shotgun (WGS) entry which is preliminary data.</text>
</comment>
<organism evidence="1 2">
    <name type="scientific">Rhizobium rhizogenes NBRC 13257</name>
    <dbReference type="NCBI Taxonomy" id="1220581"/>
    <lineage>
        <taxon>Bacteria</taxon>
        <taxon>Pseudomonadati</taxon>
        <taxon>Pseudomonadota</taxon>
        <taxon>Alphaproteobacteria</taxon>
        <taxon>Hyphomicrobiales</taxon>
        <taxon>Rhizobiaceae</taxon>
        <taxon>Rhizobium/Agrobacterium group</taxon>
        <taxon>Rhizobium</taxon>
    </lineage>
</organism>
<dbReference type="AlphaFoldDB" id="A0AA87UBU9"/>
<evidence type="ECO:0000313" key="2">
    <source>
        <dbReference type="Proteomes" id="UP000026941"/>
    </source>
</evidence>
<dbReference type="Proteomes" id="UP000026941">
    <property type="component" value="Unassembled WGS sequence"/>
</dbReference>
<dbReference type="SUPFAM" id="SSF53187">
    <property type="entry name" value="Zn-dependent exopeptidases"/>
    <property type="match status" value="1"/>
</dbReference>
<dbReference type="InterPro" id="IPR018247">
    <property type="entry name" value="EF_Hand_1_Ca_BS"/>
</dbReference>
<evidence type="ECO:0000313" key="1">
    <source>
        <dbReference type="EMBL" id="GAJ95593.1"/>
    </source>
</evidence>
<gene>
    <name evidence="1" type="ORF">RRH01S_12_01490</name>
</gene>